<dbReference type="AlphaFoldDB" id="A0A8H7S444"/>
<sequence length="126" mass="15001">MAFARTWTGLDWGLTKKRKLTRLRLCTKTTSEDLRNVWTERYKKAHKLFYGQKERSTKPRLSTKKVDWGPVALSVLEIQSGKDSNTVLEKQPEEKGEEEQQQEEEQEEQQEQEQKEEQGEEEREEE</sequence>
<evidence type="ECO:0000313" key="2">
    <source>
        <dbReference type="EMBL" id="KAG2222355.1"/>
    </source>
</evidence>
<proteinExistence type="predicted"/>
<organism evidence="2 3">
    <name type="scientific">Circinella minor</name>
    <dbReference type="NCBI Taxonomy" id="1195481"/>
    <lineage>
        <taxon>Eukaryota</taxon>
        <taxon>Fungi</taxon>
        <taxon>Fungi incertae sedis</taxon>
        <taxon>Mucoromycota</taxon>
        <taxon>Mucoromycotina</taxon>
        <taxon>Mucoromycetes</taxon>
        <taxon>Mucorales</taxon>
        <taxon>Lichtheimiaceae</taxon>
        <taxon>Circinella</taxon>
    </lineage>
</organism>
<dbReference type="Proteomes" id="UP000646827">
    <property type="component" value="Unassembled WGS sequence"/>
</dbReference>
<evidence type="ECO:0000313" key="3">
    <source>
        <dbReference type="Proteomes" id="UP000646827"/>
    </source>
</evidence>
<keyword evidence="3" id="KW-1185">Reference proteome</keyword>
<protein>
    <submittedName>
        <fullName evidence="2">Uncharacterized protein</fullName>
    </submittedName>
</protein>
<reference evidence="2 3" key="1">
    <citation type="submission" date="2020-12" db="EMBL/GenBank/DDBJ databases">
        <title>Metabolic potential, ecology and presence of endohyphal bacteria is reflected in genomic diversity of Mucoromycotina.</title>
        <authorList>
            <person name="Muszewska A."/>
            <person name="Okrasinska A."/>
            <person name="Steczkiewicz K."/>
            <person name="Drgas O."/>
            <person name="Orlowska M."/>
            <person name="Perlinska-Lenart U."/>
            <person name="Aleksandrzak-Piekarczyk T."/>
            <person name="Szatraj K."/>
            <person name="Zielenkiewicz U."/>
            <person name="Pilsyk S."/>
            <person name="Malc E."/>
            <person name="Mieczkowski P."/>
            <person name="Kruszewska J.S."/>
            <person name="Biernat P."/>
            <person name="Pawlowska J."/>
        </authorList>
    </citation>
    <scope>NUCLEOTIDE SEQUENCE [LARGE SCALE GENOMIC DNA]</scope>
    <source>
        <strain evidence="2 3">CBS 142.35</strain>
    </source>
</reference>
<name>A0A8H7S444_9FUNG</name>
<accession>A0A8H7S444</accession>
<gene>
    <name evidence="2" type="ORF">INT45_009828</name>
</gene>
<evidence type="ECO:0000256" key="1">
    <source>
        <dbReference type="SAM" id="MobiDB-lite"/>
    </source>
</evidence>
<feature type="region of interest" description="Disordered" evidence="1">
    <location>
        <begin position="79"/>
        <end position="126"/>
    </location>
</feature>
<comment type="caution">
    <text evidence="2">The sequence shown here is derived from an EMBL/GenBank/DDBJ whole genome shotgun (WGS) entry which is preliminary data.</text>
</comment>
<dbReference type="EMBL" id="JAEPRB010000085">
    <property type="protein sequence ID" value="KAG2222355.1"/>
    <property type="molecule type" value="Genomic_DNA"/>
</dbReference>
<feature type="compositionally biased region" description="Acidic residues" evidence="1">
    <location>
        <begin position="95"/>
        <end position="111"/>
    </location>
</feature>